<proteinExistence type="predicted"/>
<evidence type="ECO:0000313" key="2">
    <source>
        <dbReference type="Proteomes" id="UP000006727"/>
    </source>
</evidence>
<organism evidence="1 2">
    <name type="scientific">Physcomitrium patens</name>
    <name type="common">Spreading-leaved earth moss</name>
    <name type="synonym">Physcomitrella patens</name>
    <dbReference type="NCBI Taxonomy" id="3218"/>
    <lineage>
        <taxon>Eukaryota</taxon>
        <taxon>Viridiplantae</taxon>
        <taxon>Streptophyta</taxon>
        <taxon>Embryophyta</taxon>
        <taxon>Bryophyta</taxon>
        <taxon>Bryophytina</taxon>
        <taxon>Bryopsida</taxon>
        <taxon>Funariidae</taxon>
        <taxon>Funariales</taxon>
        <taxon>Funariaceae</taxon>
        <taxon>Physcomitrium</taxon>
    </lineage>
</organism>
<dbReference type="EnsemblPlants" id="Pp3c25_6180V3.2">
    <property type="protein sequence ID" value="Pp3c25_6180V3.2"/>
    <property type="gene ID" value="Pp3c25_6180"/>
</dbReference>
<reference evidence="1 2" key="2">
    <citation type="journal article" date="2018" name="Plant J.">
        <title>The Physcomitrella patens chromosome-scale assembly reveals moss genome structure and evolution.</title>
        <authorList>
            <person name="Lang D."/>
            <person name="Ullrich K.K."/>
            <person name="Murat F."/>
            <person name="Fuchs J."/>
            <person name="Jenkins J."/>
            <person name="Haas F.B."/>
            <person name="Piednoel M."/>
            <person name="Gundlach H."/>
            <person name="Van Bel M."/>
            <person name="Meyberg R."/>
            <person name="Vives C."/>
            <person name="Morata J."/>
            <person name="Symeonidi A."/>
            <person name="Hiss M."/>
            <person name="Muchero W."/>
            <person name="Kamisugi Y."/>
            <person name="Saleh O."/>
            <person name="Blanc G."/>
            <person name="Decker E.L."/>
            <person name="van Gessel N."/>
            <person name="Grimwood J."/>
            <person name="Hayes R.D."/>
            <person name="Graham S.W."/>
            <person name="Gunter L.E."/>
            <person name="McDaniel S.F."/>
            <person name="Hoernstein S.N.W."/>
            <person name="Larsson A."/>
            <person name="Li F.W."/>
            <person name="Perroud P.F."/>
            <person name="Phillips J."/>
            <person name="Ranjan P."/>
            <person name="Rokshar D.S."/>
            <person name="Rothfels C.J."/>
            <person name="Schneider L."/>
            <person name="Shu S."/>
            <person name="Stevenson D.W."/>
            <person name="Thummler F."/>
            <person name="Tillich M."/>
            <person name="Villarreal Aguilar J.C."/>
            <person name="Widiez T."/>
            <person name="Wong G.K."/>
            <person name="Wymore A."/>
            <person name="Zhang Y."/>
            <person name="Zimmer A.D."/>
            <person name="Quatrano R.S."/>
            <person name="Mayer K.F.X."/>
            <person name="Goodstein D."/>
            <person name="Casacuberta J.M."/>
            <person name="Vandepoele K."/>
            <person name="Reski R."/>
            <person name="Cuming A.C."/>
            <person name="Tuskan G.A."/>
            <person name="Maumus F."/>
            <person name="Salse J."/>
            <person name="Schmutz J."/>
            <person name="Rensing S.A."/>
        </authorList>
    </citation>
    <scope>NUCLEOTIDE SEQUENCE [LARGE SCALE GENOMIC DNA]</scope>
    <source>
        <strain evidence="1 2">cv. Gransden 2004</strain>
    </source>
</reference>
<reference evidence="1 2" key="1">
    <citation type="journal article" date="2008" name="Science">
        <title>The Physcomitrella genome reveals evolutionary insights into the conquest of land by plants.</title>
        <authorList>
            <person name="Rensing S."/>
            <person name="Lang D."/>
            <person name="Zimmer A."/>
            <person name="Terry A."/>
            <person name="Salamov A."/>
            <person name="Shapiro H."/>
            <person name="Nishiyama T."/>
            <person name="Perroud P.-F."/>
            <person name="Lindquist E."/>
            <person name="Kamisugi Y."/>
            <person name="Tanahashi T."/>
            <person name="Sakakibara K."/>
            <person name="Fujita T."/>
            <person name="Oishi K."/>
            <person name="Shin-I T."/>
            <person name="Kuroki Y."/>
            <person name="Toyoda A."/>
            <person name="Suzuki Y."/>
            <person name="Hashimoto A."/>
            <person name="Yamaguchi K."/>
            <person name="Sugano A."/>
            <person name="Kohara Y."/>
            <person name="Fujiyama A."/>
            <person name="Anterola A."/>
            <person name="Aoki S."/>
            <person name="Ashton N."/>
            <person name="Barbazuk W.B."/>
            <person name="Barker E."/>
            <person name="Bennetzen J."/>
            <person name="Bezanilla M."/>
            <person name="Blankenship R."/>
            <person name="Cho S.H."/>
            <person name="Dutcher S."/>
            <person name="Estelle M."/>
            <person name="Fawcett J.A."/>
            <person name="Gundlach H."/>
            <person name="Hanada K."/>
            <person name="Heyl A."/>
            <person name="Hicks K.A."/>
            <person name="Hugh J."/>
            <person name="Lohr M."/>
            <person name="Mayer K."/>
            <person name="Melkozernov A."/>
            <person name="Murata T."/>
            <person name="Nelson D."/>
            <person name="Pils B."/>
            <person name="Prigge M."/>
            <person name="Reiss B."/>
            <person name="Renner T."/>
            <person name="Rombauts S."/>
            <person name="Rushton P."/>
            <person name="Sanderfoot A."/>
            <person name="Schween G."/>
            <person name="Shiu S.-H."/>
            <person name="Stueber K."/>
            <person name="Theodoulou F.L."/>
            <person name="Tu H."/>
            <person name="Van de Peer Y."/>
            <person name="Verrier P.J."/>
            <person name="Waters E."/>
            <person name="Wood A."/>
            <person name="Yang L."/>
            <person name="Cove D."/>
            <person name="Cuming A."/>
            <person name="Hasebe M."/>
            <person name="Lucas S."/>
            <person name="Mishler D.B."/>
            <person name="Reski R."/>
            <person name="Grigoriev I."/>
            <person name="Quatrano R.S."/>
            <person name="Boore J.L."/>
        </authorList>
    </citation>
    <scope>NUCLEOTIDE SEQUENCE [LARGE SCALE GENOMIC DNA]</scope>
    <source>
        <strain evidence="1 2">cv. Gransden 2004</strain>
    </source>
</reference>
<keyword evidence="2" id="KW-1185">Reference proteome</keyword>
<accession>A0A7I4CR15</accession>
<sequence>MYAEGGSVFGNCWYCAGLFNNQPIFINVPLAAC</sequence>
<dbReference type="EMBL" id="ABEU02000025">
    <property type="status" value="NOT_ANNOTATED_CDS"/>
    <property type="molecule type" value="Genomic_DNA"/>
</dbReference>
<evidence type="ECO:0000313" key="1">
    <source>
        <dbReference type="EnsemblPlants" id="Pp3c25_6180V3.2"/>
    </source>
</evidence>
<dbReference type="Proteomes" id="UP000006727">
    <property type="component" value="Chromosome 25"/>
</dbReference>
<dbReference type="Gramene" id="Pp3c25_6180V3.2">
    <property type="protein sequence ID" value="Pp3c25_6180V3.2"/>
    <property type="gene ID" value="Pp3c25_6180"/>
</dbReference>
<protein>
    <submittedName>
        <fullName evidence="1">Uncharacterized protein</fullName>
    </submittedName>
</protein>
<name>A0A7I4CR15_PHYPA</name>
<reference evidence="1" key="3">
    <citation type="submission" date="2020-12" db="UniProtKB">
        <authorList>
            <consortium name="EnsemblPlants"/>
        </authorList>
    </citation>
    <scope>IDENTIFICATION</scope>
</reference>
<dbReference type="AlphaFoldDB" id="A0A7I4CR15"/>